<dbReference type="EMBL" id="CP011924">
    <property type="protein sequence ID" value="ATD06959.1"/>
    <property type="molecule type" value="Genomic_DNA"/>
</dbReference>
<dbReference type="Proteomes" id="UP000016521">
    <property type="component" value="Chromosome I"/>
</dbReference>
<gene>
    <name evidence="1" type="ORF">PPIS_a1898</name>
</gene>
<name>A0ABN5CF78_PSEO7</name>
<evidence type="ECO:0000313" key="2">
    <source>
        <dbReference type="Proteomes" id="UP000016521"/>
    </source>
</evidence>
<proteinExistence type="predicted"/>
<protein>
    <submittedName>
        <fullName evidence="1">Uncharacterized protein</fullName>
    </submittedName>
</protein>
<accession>A0ABN5CF78</accession>
<keyword evidence="2" id="KW-1185">Reference proteome</keyword>
<sequence>MARDELSRRLQGDAREKSKSLANWVMFKQFAKLLWIL</sequence>
<organism evidence="1 2">
    <name type="scientific">Pseudoalteromonas piscicida</name>
    <dbReference type="NCBI Taxonomy" id="43662"/>
    <lineage>
        <taxon>Bacteria</taxon>
        <taxon>Pseudomonadati</taxon>
        <taxon>Pseudomonadota</taxon>
        <taxon>Gammaproteobacteria</taxon>
        <taxon>Alteromonadales</taxon>
        <taxon>Pseudoalteromonadaceae</taxon>
        <taxon>Pseudoalteromonas</taxon>
    </lineage>
</organism>
<evidence type="ECO:0000313" key="1">
    <source>
        <dbReference type="EMBL" id="ATD06959.1"/>
    </source>
</evidence>
<reference evidence="1 2" key="1">
    <citation type="submission" date="2015-06" db="EMBL/GenBank/DDBJ databases">
        <authorList>
            <person name="Xie B.-B."/>
            <person name="Rong J.-C."/>
            <person name="Qin Q.-L."/>
            <person name="Zhang Y.-Z."/>
        </authorList>
    </citation>
    <scope>NUCLEOTIDE SEQUENCE [LARGE SCALE GENOMIC DNA]</scope>
    <source>
        <strain evidence="1 2">JCM 20779</strain>
    </source>
</reference>